<proteinExistence type="predicted"/>
<keyword evidence="3" id="KW-0378">Hydrolase</keyword>
<accession>A0A069CSJ0</accession>
<sequence>MNELDERVIHFKDLEIRDGTETNDFVGQIAGYAIAFNSPSVSAGPFIEYIDKTALNGVDLSNVLALYDHDYSNVLGRVTAGTLKLKVDAKGLYFELDVPNTTLGNDIYKQIKLGNLQGVSFGFSVDDGGDSWSYQDGKPVRAVEQIASLKEISVVSVPAYEATTVQATRSLNDWQKNNNYKEKVAVYMKGFNNDND</sequence>
<dbReference type="InterPro" id="IPR054613">
    <property type="entry name" value="Peptidase_S78_dom"/>
</dbReference>
<evidence type="ECO:0000256" key="3">
    <source>
        <dbReference type="ARBA" id="ARBA00022801"/>
    </source>
</evidence>
<keyword evidence="2" id="KW-0645">Protease</keyword>
<evidence type="ECO:0000259" key="4">
    <source>
        <dbReference type="Pfam" id="PF04586"/>
    </source>
</evidence>
<name>A0A069CSJ0_WEIOS</name>
<dbReference type="OrthoDB" id="64791at2"/>
<dbReference type="EMBL" id="DF820485">
    <property type="protein sequence ID" value="GAK30213.1"/>
    <property type="molecule type" value="Genomic_DNA"/>
</dbReference>
<dbReference type="Proteomes" id="UP000030643">
    <property type="component" value="Unassembled WGS sequence"/>
</dbReference>
<protein>
    <submittedName>
        <fullName evidence="5">Phage protein</fullName>
    </submittedName>
</protein>
<dbReference type="RefSeq" id="WP_045476392.1">
    <property type="nucleotide sequence ID" value="NZ_DF820485.1"/>
</dbReference>
<feature type="domain" description="Prohead serine protease" evidence="4">
    <location>
        <begin position="14"/>
        <end position="173"/>
    </location>
</feature>
<evidence type="ECO:0000313" key="6">
    <source>
        <dbReference type="Proteomes" id="UP000030643"/>
    </source>
</evidence>
<evidence type="ECO:0000313" key="5">
    <source>
        <dbReference type="EMBL" id="GAK30213.1"/>
    </source>
</evidence>
<dbReference type="Pfam" id="PF04586">
    <property type="entry name" value="Peptidase_S78"/>
    <property type="match status" value="1"/>
</dbReference>
<evidence type="ECO:0000256" key="2">
    <source>
        <dbReference type="ARBA" id="ARBA00022670"/>
    </source>
</evidence>
<reference evidence="6" key="1">
    <citation type="journal article" date="2014" name="Genome Announc.">
        <title>Draft genome sequence of Weissella oryzae SG25T, isolated from fermented rice grains.</title>
        <authorList>
            <person name="Tanizawa Y."/>
            <person name="Fujisawa T."/>
            <person name="Mochizuki T."/>
            <person name="Kaminuma E."/>
            <person name="Suzuki Y."/>
            <person name="Nakamura Y."/>
            <person name="Tohno M."/>
        </authorList>
    </citation>
    <scope>NUCLEOTIDE SEQUENCE [LARGE SCALE GENOMIC DNA]</scope>
    <source>
        <strain evidence="6">DSM 25784 / JCM 18191 / LMG 30913 / SG25</strain>
    </source>
</reference>
<organism evidence="5 6">
    <name type="scientific">Weissella oryzae (strain DSM 25784 / JCM 18191 / LMG 30913 / SG25)</name>
    <dbReference type="NCBI Taxonomy" id="1329250"/>
    <lineage>
        <taxon>Bacteria</taxon>
        <taxon>Bacillati</taxon>
        <taxon>Bacillota</taxon>
        <taxon>Bacilli</taxon>
        <taxon>Lactobacillales</taxon>
        <taxon>Lactobacillaceae</taxon>
        <taxon>Weissella</taxon>
    </lineage>
</organism>
<dbReference type="AlphaFoldDB" id="A0A069CSJ0"/>
<keyword evidence="6" id="KW-1185">Reference proteome</keyword>
<dbReference type="NCBIfam" id="TIGR01543">
    <property type="entry name" value="proheadase_HK97"/>
    <property type="match status" value="1"/>
</dbReference>
<dbReference type="STRING" id="1329250.WOSG25_020080"/>
<dbReference type="eggNOG" id="COG3740">
    <property type="taxonomic scope" value="Bacteria"/>
</dbReference>
<evidence type="ECO:0000256" key="1">
    <source>
        <dbReference type="ARBA" id="ARBA00022612"/>
    </source>
</evidence>
<dbReference type="InterPro" id="IPR006433">
    <property type="entry name" value="Prohead_protease"/>
</dbReference>
<dbReference type="GO" id="GO:0008233">
    <property type="term" value="F:peptidase activity"/>
    <property type="evidence" value="ECO:0007669"/>
    <property type="project" value="UniProtKB-KW"/>
</dbReference>
<keyword evidence="1" id="KW-1188">Viral release from host cell</keyword>
<dbReference type="GO" id="GO:0006508">
    <property type="term" value="P:proteolysis"/>
    <property type="evidence" value="ECO:0007669"/>
    <property type="project" value="UniProtKB-KW"/>
</dbReference>
<gene>
    <name evidence="5" type="ORF">WOSG25_020080</name>
</gene>